<name>W4FBQ4_APHAT</name>
<evidence type="ECO:0000256" key="1">
    <source>
        <dbReference type="SAM" id="MobiDB-lite"/>
    </source>
</evidence>
<gene>
    <name evidence="2" type="ORF">H257_18946</name>
</gene>
<feature type="region of interest" description="Disordered" evidence="1">
    <location>
        <begin position="140"/>
        <end position="161"/>
    </location>
</feature>
<dbReference type="PANTHER" id="PTHR34863">
    <property type="entry name" value="EXPRESSED PROTEIN"/>
    <property type="match status" value="1"/>
</dbReference>
<sequence length="926" mass="105130">MSDFPEDVQAADHLSPGVVGLSEYNNSDRVVDFPRNPPSGHNLVEQSSACYQRGSRENGVQLGGHPPSTSRRFYGYGYNPDECSDDEWKSIPDDTVIPLRRDLLASAPKSDDDDLLPDVKDDAVSLVGNSSGGLAIDAQSYHQRGQREDRVPLGGHPPSSSRRFYGYGYNPDECSDDEWKSIPDDNLSTVSRHDVASVRCPFGPSINGGSSLVHLGGCPPSRRGRFLGYTDTGEEFWDDELEDMPRGIYKGAQDLFDRMFDFYKQHPSFNMIDEINAFIGRPSVEAMDYESHRLIQAMLRQGHHIDNDNLANNDDHCDVQVAFHGDDQSYFNEDSDPDGVEYIPELHDDTSYDIDYYRLVVSIKDLYQICAGDWELATRERKVADKSSEKKYLKKHTLILMRPCFVYIPTCYASAFLSELIKHQDQVYFPPPRVPGKPYPRHVIHCATSKFISAMDLITILVSIAPTVKLVIIGYGAKADVWSYKWIWDIASRQTMEADRPVFDIGVNFKMPDLAVFAVRKVALVKNGFGPYSSYTSKVWNNFMNYSKSLDGCVHEQYVVGGGVSMTQSDEFSDLAYKVKVYPKVVHLIKNANKRRIGNMPHPSTNKNCQKRYEDLEALFESFFERSVSQKYLEHFTGFRVEITVSSFTFLGAVGAFQREFDKLFNFVKVIKYPVFKYLSNIESSIRHMRTIGPARGRFEHLAKDVFKVPLAFVAQEMGMTSHLCQNYLSRHVTFDNESKVWSWYLDHGHSAPENVGLLDAPVQDEQGAADLAEFRSLYTDEMQELLLDIFLNVYAKCVKSKGSKVYKARDKATGRFSDTNVSLFGLSLRIAEMHKSSWRDTFCSKKKDRLRGLSKDDKCIELRRMVMDRNGVHRSAEVKAECDVRVAVATQPILEGSNVPLFDSDTKVDKFLSNDVQPKWWQVTP</sequence>
<accession>W4FBQ4</accession>
<proteinExistence type="predicted"/>
<dbReference type="GeneID" id="20820942"/>
<dbReference type="RefSeq" id="XP_009846395.1">
    <property type="nucleotide sequence ID" value="XM_009848093.1"/>
</dbReference>
<evidence type="ECO:0000313" key="2">
    <source>
        <dbReference type="EMBL" id="ETV64123.1"/>
    </source>
</evidence>
<dbReference type="AlphaFoldDB" id="W4FBQ4"/>
<dbReference type="EMBL" id="KI913390">
    <property type="protein sequence ID" value="ETV64123.1"/>
    <property type="molecule type" value="Genomic_DNA"/>
</dbReference>
<organism evidence="2">
    <name type="scientific">Aphanomyces astaci</name>
    <name type="common">Crayfish plague agent</name>
    <dbReference type="NCBI Taxonomy" id="112090"/>
    <lineage>
        <taxon>Eukaryota</taxon>
        <taxon>Sar</taxon>
        <taxon>Stramenopiles</taxon>
        <taxon>Oomycota</taxon>
        <taxon>Saprolegniomycetes</taxon>
        <taxon>Saprolegniales</taxon>
        <taxon>Verrucalvaceae</taxon>
        <taxon>Aphanomyces</taxon>
    </lineage>
</organism>
<dbReference type="VEuPathDB" id="FungiDB:H257_18946"/>
<dbReference type="PANTHER" id="PTHR34863:SF1">
    <property type="entry name" value="OTU DOMAIN-CONTAINING PROTEIN"/>
    <property type="match status" value="1"/>
</dbReference>
<protein>
    <submittedName>
        <fullName evidence="2">Uncharacterized protein</fullName>
    </submittedName>
</protein>
<reference evidence="2" key="1">
    <citation type="submission" date="2013-12" db="EMBL/GenBank/DDBJ databases">
        <title>The Genome Sequence of Aphanomyces astaci APO3.</title>
        <authorList>
            <consortium name="The Broad Institute Genomics Platform"/>
            <person name="Russ C."/>
            <person name="Tyler B."/>
            <person name="van West P."/>
            <person name="Dieguez-Uribeondo J."/>
            <person name="Young S.K."/>
            <person name="Zeng Q."/>
            <person name="Gargeya S."/>
            <person name="Fitzgerald M."/>
            <person name="Abouelleil A."/>
            <person name="Alvarado L."/>
            <person name="Chapman S.B."/>
            <person name="Gainer-Dewar J."/>
            <person name="Goldberg J."/>
            <person name="Griggs A."/>
            <person name="Gujja S."/>
            <person name="Hansen M."/>
            <person name="Howarth C."/>
            <person name="Imamovic A."/>
            <person name="Ireland A."/>
            <person name="Larimer J."/>
            <person name="McCowan C."/>
            <person name="Murphy C."/>
            <person name="Pearson M."/>
            <person name="Poon T.W."/>
            <person name="Priest M."/>
            <person name="Roberts A."/>
            <person name="Saif S."/>
            <person name="Shea T."/>
            <person name="Sykes S."/>
            <person name="Wortman J."/>
            <person name="Nusbaum C."/>
            <person name="Birren B."/>
        </authorList>
    </citation>
    <scope>NUCLEOTIDE SEQUENCE [LARGE SCALE GENOMIC DNA]</scope>
    <source>
        <strain evidence="2">APO3</strain>
    </source>
</reference>